<proteinExistence type="predicted"/>
<evidence type="ECO:0000313" key="1">
    <source>
        <dbReference type="EMBL" id="PAN37745.1"/>
    </source>
</evidence>
<gene>
    <name evidence="1" type="ORF">PAHAL_7G118600</name>
</gene>
<dbReference type="Gramene" id="PAN37745">
    <property type="protein sequence ID" value="PAN37745"/>
    <property type="gene ID" value="PAHAL_7G118600"/>
</dbReference>
<dbReference type="AlphaFoldDB" id="A0A2S3I5W4"/>
<dbReference type="Proteomes" id="UP000243499">
    <property type="component" value="Chromosome 7"/>
</dbReference>
<name>A0A2S3I5W4_9POAL</name>
<accession>A0A2S3I5W4</accession>
<organism evidence="1">
    <name type="scientific">Panicum hallii</name>
    <dbReference type="NCBI Taxonomy" id="206008"/>
    <lineage>
        <taxon>Eukaryota</taxon>
        <taxon>Viridiplantae</taxon>
        <taxon>Streptophyta</taxon>
        <taxon>Embryophyta</taxon>
        <taxon>Tracheophyta</taxon>
        <taxon>Spermatophyta</taxon>
        <taxon>Magnoliopsida</taxon>
        <taxon>Liliopsida</taxon>
        <taxon>Poales</taxon>
        <taxon>Poaceae</taxon>
        <taxon>PACMAD clade</taxon>
        <taxon>Panicoideae</taxon>
        <taxon>Panicodae</taxon>
        <taxon>Paniceae</taxon>
        <taxon>Panicinae</taxon>
        <taxon>Panicum</taxon>
        <taxon>Panicum sect. Panicum</taxon>
    </lineage>
</organism>
<protein>
    <submittedName>
        <fullName evidence="1">Uncharacterized protein</fullName>
    </submittedName>
</protein>
<dbReference type="EMBL" id="CM008052">
    <property type="protein sequence ID" value="PAN37745.1"/>
    <property type="molecule type" value="Genomic_DNA"/>
</dbReference>
<sequence>MAIDIGAMYVGGTCSSIINKETKAAYSTRTNHPKAFHDGIALYMAKITNSDKYKLKNIISVSFKPMSLTVPIGDGYHEFFCVQHHHA</sequence>
<reference evidence="1" key="1">
    <citation type="submission" date="2018-04" db="EMBL/GenBank/DDBJ databases">
        <title>WGS assembly of Panicum hallii.</title>
        <authorList>
            <person name="Lovell J."/>
            <person name="Jenkins J."/>
            <person name="Lowry D."/>
            <person name="Mamidi S."/>
            <person name="Sreedasyam A."/>
            <person name="Weng X."/>
            <person name="Barry K."/>
            <person name="Bonette J."/>
            <person name="Campitelli B."/>
            <person name="Daum C."/>
            <person name="Gordon S."/>
            <person name="Gould B."/>
            <person name="Lipzen A."/>
            <person name="Macqueen A."/>
            <person name="Palacio-Mejia J."/>
            <person name="Plott C."/>
            <person name="Shakirov E."/>
            <person name="Shu S."/>
            <person name="Yoshinaga Y."/>
            <person name="Zane M."/>
            <person name="Rokhsar D."/>
            <person name="Grimwood J."/>
            <person name="Schmutz J."/>
            <person name="Juenger T."/>
        </authorList>
    </citation>
    <scope>NUCLEOTIDE SEQUENCE [LARGE SCALE GENOMIC DNA]</scope>
    <source>
        <strain evidence="1">FIL2</strain>
    </source>
</reference>